<name>A0ACB7U6Y3_DIOAL</name>
<evidence type="ECO:0000313" key="1">
    <source>
        <dbReference type="EMBL" id="KAH7656069.1"/>
    </source>
</evidence>
<organism evidence="1 2">
    <name type="scientific">Dioscorea alata</name>
    <name type="common">Purple yam</name>
    <dbReference type="NCBI Taxonomy" id="55571"/>
    <lineage>
        <taxon>Eukaryota</taxon>
        <taxon>Viridiplantae</taxon>
        <taxon>Streptophyta</taxon>
        <taxon>Embryophyta</taxon>
        <taxon>Tracheophyta</taxon>
        <taxon>Spermatophyta</taxon>
        <taxon>Magnoliopsida</taxon>
        <taxon>Liliopsida</taxon>
        <taxon>Dioscoreales</taxon>
        <taxon>Dioscoreaceae</taxon>
        <taxon>Dioscorea</taxon>
    </lineage>
</organism>
<dbReference type="Proteomes" id="UP000827976">
    <property type="component" value="Chromosome 18"/>
</dbReference>
<keyword evidence="2" id="KW-1185">Reference proteome</keyword>
<gene>
    <name evidence="1" type="ORF">IHE45_18G054400</name>
</gene>
<protein>
    <submittedName>
        <fullName evidence="1">Zinc finger RING/FYVE/PHD-type protein</fullName>
    </submittedName>
</protein>
<dbReference type="EMBL" id="CM037028">
    <property type="protein sequence ID" value="KAH7656069.1"/>
    <property type="molecule type" value="Genomic_DNA"/>
</dbReference>
<proteinExistence type="predicted"/>
<comment type="caution">
    <text evidence="1">The sequence shown here is derived from an EMBL/GenBank/DDBJ whole genome shotgun (WGS) entry which is preliminary data.</text>
</comment>
<sequence length="437" mass="48521">MTSISARRPRRNMNLAKNTNVGILIPNDFQCPISLELMKDPVTLPTGITYDRQSIERWLESGSRTCPVSNKVLDKYATDEDIIIPNHSIRRMIQDWCVANQSFGIDRIPTPPIPITPAIAVEMLTKITSAAQDQDRNRCGILVRNLIASTKKSERNKRYIEGAGADHVLATSFEVFAKDDSVVAEVDSSKNVIFEEILLALTLVFPLDKEALRHIGSPESLDRIVSILKFGTIAGRLNAALVVKELVSSGKECLGGGTQGLVQALTKLVREPVSPQITKASLTGIYYMVSADEKLASEFAEMNLVSLLVEKLVDLDKSTCEKVLAVLDRVFGSETGREKGWEHTLTIPVLVKKMFRVSAMATEFAVSALWRLCKDLKEECLIEAVQVGAFQKLLLLLQVGCCEITKEKVSELLKLMNGYRELECIETMDFKGLKRSF</sequence>
<reference evidence="2" key="1">
    <citation type="journal article" date="2022" name="Nat. Commun.">
        <title>Chromosome evolution and the genetic basis of agronomically important traits in greater yam.</title>
        <authorList>
            <person name="Bredeson J.V."/>
            <person name="Lyons J.B."/>
            <person name="Oniyinde I.O."/>
            <person name="Okereke N.R."/>
            <person name="Kolade O."/>
            <person name="Nnabue I."/>
            <person name="Nwadili C.O."/>
            <person name="Hribova E."/>
            <person name="Parker M."/>
            <person name="Nwogha J."/>
            <person name="Shu S."/>
            <person name="Carlson J."/>
            <person name="Kariba R."/>
            <person name="Muthemba S."/>
            <person name="Knop K."/>
            <person name="Barton G.J."/>
            <person name="Sherwood A.V."/>
            <person name="Lopez-Montes A."/>
            <person name="Asiedu R."/>
            <person name="Jamnadass R."/>
            <person name="Muchugi A."/>
            <person name="Goodstein D."/>
            <person name="Egesi C.N."/>
            <person name="Featherston J."/>
            <person name="Asfaw A."/>
            <person name="Simpson G.G."/>
            <person name="Dolezel J."/>
            <person name="Hendre P.S."/>
            <person name="Van Deynze A."/>
            <person name="Kumar P.L."/>
            <person name="Obidiegwu J.E."/>
            <person name="Bhattacharjee R."/>
            <person name="Rokhsar D.S."/>
        </authorList>
    </citation>
    <scope>NUCLEOTIDE SEQUENCE [LARGE SCALE GENOMIC DNA]</scope>
    <source>
        <strain evidence="2">cv. TDa95/00328</strain>
    </source>
</reference>
<evidence type="ECO:0000313" key="2">
    <source>
        <dbReference type="Proteomes" id="UP000827976"/>
    </source>
</evidence>
<accession>A0ACB7U6Y3</accession>